<dbReference type="GO" id="GO:0005737">
    <property type="term" value="C:cytoplasm"/>
    <property type="evidence" value="ECO:0007669"/>
    <property type="project" value="TreeGrafter"/>
</dbReference>
<dbReference type="InterPro" id="IPR000719">
    <property type="entry name" value="Prot_kinase_dom"/>
</dbReference>
<keyword evidence="3" id="KW-1185">Reference proteome</keyword>
<feature type="domain" description="Protein kinase" evidence="1">
    <location>
        <begin position="1"/>
        <end position="155"/>
    </location>
</feature>
<sequence length="223" mass="25478">EKLNLLNCIASDLEAIHSQGLLHRDLHSGNVLQDELDNACISDLGSETLALKEKSQFIYGILQCIAPEVLNGEQYTRASDIYSFGIIMWEILYGASYILEPEPQLNMEICYKNLRPTIIKNSPQCYVSLMKKCWDKKPENRPSAINICEILTEWLNNENILLELTRSDELLKDIKGIKSTNIQIFSDNIYKSKFIESAYIQISSDNLYISKDIEVIVIVLIKN</sequence>
<dbReference type="InterPro" id="IPR001245">
    <property type="entry name" value="Ser-Thr/Tyr_kinase_cat_dom"/>
</dbReference>
<reference evidence="2 3" key="1">
    <citation type="submission" date="2018-06" db="EMBL/GenBank/DDBJ databases">
        <title>Comparative genomics reveals the genomic features of Rhizophagus irregularis, R. cerebriforme, R. diaphanum and Gigaspora rosea, and their symbiotic lifestyle signature.</title>
        <authorList>
            <person name="Morin E."/>
            <person name="San Clemente H."/>
            <person name="Chen E.C.H."/>
            <person name="De La Providencia I."/>
            <person name="Hainaut M."/>
            <person name="Kuo A."/>
            <person name="Kohler A."/>
            <person name="Murat C."/>
            <person name="Tang N."/>
            <person name="Roy S."/>
            <person name="Loubradou J."/>
            <person name="Henrissat B."/>
            <person name="Grigoriev I.V."/>
            <person name="Corradi N."/>
            <person name="Roux C."/>
            <person name="Martin F.M."/>
        </authorList>
    </citation>
    <scope>NUCLEOTIDE SEQUENCE [LARGE SCALE GENOMIC DNA]</scope>
    <source>
        <strain evidence="2 3">DAOM 194757</strain>
    </source>
</reference>
<evidence type="ECO:0000259" key="1">
    <source>
        <dbReference type="PROSITE" id="PS50011"/>
    </source>
</evidence>
<dbReference type="STRING" id="44941.A0A397UVE6"/>
<organism evidence="2 3">
    <name type="scientific">Gigaspora rosea</name>
    <dbReference type="NCBI Taxonomy" id="44941"/>
    <lineage>
        <taxon>Eukaryota</taxon>
        <taxon>Fungi</taxon>
        <taxon>Fungi incertae sedis</taxon>
        <taxon>Mucoromycota</taxon>
        <taxon>Glomeromycotina</taxon>
        <taxon>Glomeromycetes</taxon>
        <taxon>Diversisporales</taxon>
        <taxon>Gigasporaceae</taxon>
        <taxon>Gigaspora</taxon>
    </lineage>
</organism>
<protein>
    <submittedName>
        <fullName evidence="2">Kinase-like domain-containing protein</fullName>
    </submittedName>
</protein>
<dbReference type="InterPro" id="IPR011009">
    <property type="entry name" value="Kinase-like_dom_sf"/>
</dbReference>
<dbReference type="Pfam" id="PF07714">
    <property type="entry name" value="PK_Tyr_Ser-Thr"/>
    <property type="match status" value="1"/>
</dbReference>
<accession>A0A397UVE6</accession>
<dbReference type="EMBL" id="QKWP01000951">
    <property type="protein sequence ID" value="RIB13147.1"/>
    <property type="molecule type" value="Genomic_DNA"/>
</dbReference>
<evidence type="ECO:0000313" key="2">
    <source>
        <dbReference type="EMBL" id="RIB13147.1"/>
    </source>
</evidence>
<dbReference type="GO" id="GO:0005524">
    <property type="term" value="F:ATP binding"/>
    <property type="evidence" value="ECO:0007669"/>
    <property type="project" value="InterPro"/>
</dbReference>
<dbReference type="OrthoDB" id="10252171at2759"/>
<name>A0A397UVE6_9GLOM</name>
<proteinExistence type="predicted"/>
<dbReference type="PROSITE" id="PS50011">
    <property type="entry name" value="PROTEIN_KINASE_DOM"/>
    <property type="match status" value="1"/>
</dbReference>
<dbReference type="Gene3D" id="1.10.510.10">
    <property type="entry name" value="Transferase(Phosphotransferase) domain 1"/>
    <property type="match status" value="1"/>
</dbReference>
<gene>
    <name evidence="2" type="ORF">C2G38_2326686</name>
</gene>
<keyword evidence="2" id="KW-0808">Transferase</keyword>
<dbReference type="PRINTS" id="PR00109">
    <property type="entry name" value="TYRKINASE"/>
</dbReference>
<dbReference type="SUPFAM" id="SSF56112">
    <property type="entry name" value="Protein kinase-like (PK-like)"/>
    <property type="match status" value="1"/>
</dbReference>
<comment type="caution">
    <text evidence="2">The sequence shown here is derived from an EMBL/GenBank/DDBJ whole genome shotgun (WGS) entry which is preliminary data.</text>
</comment>
<dbReference type="GO" id="GO:0004672">
    <property type="term" value="F:protein kinase activity"/>
    <property type="evidence" value="ECO:0007669"/>
    <property type="project" value="InterPro"/>
</dbReference>
<dbReference type="GO" id="GO:0007165">
    <property type="term" value="P:signal transduction"/>
    <property type="evidence" value="ECO:0007669"/>
    <property type="project" value="TreeGrafter"/>
</dbReference>
<evidence type="ECO:0000313" key="3">
    <source>
        <dbReference type="Proteomes" id="UP000266673"/>
    </source>
</evidence>
<dbReference type="PANTHER" id="PTHR23257">
    <property type="entry name" value="SERINE-THREONINE PROTEIN KINASE"/>
    <property type="match status" value="1"/>
</dbReference>
<dbReference type="PANTHER" id="PTHR23257:SF963">
    <property type="entry name" value="AT08303P"/>
    <property type="match status" value="1"/>
</dbReference>
<dbReference type="AlphaFoldDB" id="A0A397UVE6"/>
<dbReference type="InterPro" id="IPR050167">
    <property type="entry name" value="Ser_Thr_protein_kinase"/>
</dbReference>
<keyword evidence="2" id="KW-0418">Kinase</keyword>
<dbReference type="Proteomes" id="UP000266673">
    <property type="component" value="Unassembled WGS sequence"/>
</dbReference>
<feature type="non-terminal residue" evidence="2">
    <location>
        <position position="1"/>
    </location>
</feature>